<keyword evidence="2" id="KW-0597">Phosphoprotein</keyword>
<dbReference type="Proteomes" id="UP000186336">
    <property type="component" value="Chromosome"/>
</dbReference>
<evidence type="ECO:0000256" key="2">
    <source>
        <dbReference type="PROSITE-ProRule" id="PRU00169"/>
    </source>
</evidence>
<dbReference type="GO" id="GO:0000160">
    <property type="term" value="P:phosphorelay signal transduction system"/>
    <property type="evidence" value="ECO:0007669"/>
    <property type="project" value="InterPro"/>
</dbReference>
<dbReference type="SMART" id="SM00448">
    <property type="entry name" value="REC"/>
    <property type="match status" value="1"/>
</dbReference>
<dbReference type="OrthoDB" id="5292887at2"/>
<name>A0A1P8MZJ2_9RHOB</name>
<organism evidence="5 6">
    <name type="scientific">Tateyamaria omphalii</name>
    <dbReference type="NCBI Taxonomy" id="299262"/>
    <lineage>
        <taxon>Bacteria</taxon>
        <taxon>Pseudomonadati</taxon>
        <taxon>Pseudomonadota</taxon>
        <taxon>Alphaproteobacteria</taxon>
        <taxon>Rhodobacterales</taxon>
        <taxon>Roseobacteraceae</taxon>
        <taxon>Tateyamaria</taxon>
    </lineage>
</organism>
<feature type="modified residue" description="4-aspartylphosphate" evidence="2">
    <location>
        <position position="60"/>
    </location>
</feature>
<dbReference type="PANTHER" id="PTHR43214">
    <property type="entry name" value="TWO-COMPONENT RESPONSE REGULATOR"/>
    <property type="match status" value="1"/>
</dbReference>
<dbReference type="PROSITE" id="PS50043">
    <property type="entry name" value="HTH_LUXR_2"/>
    <property type="match status" value="1"/>
</dbReference>
<dbReference type="InterPro" id="IPR001789">
    <property type="entry name" value="Sig_transdc_resp-reg_receiver"/>
</dbReference>
<dbReference type="KEGG" id="tom:BWR18_18700"/>
<dbReference type="PROSITE" id="PS50110">
    <property type="entry name" value="RESPONSE_REGULATORY"/>
    <property type="match status" value="1"/>
</dbReference>
<evidence type="ECO:0000259" key="3">
    <source>
        <dbReference type="PROSITE" id="PS50043"/>
    </source>
</evidence>
<keyword evidence="1 5" id="KW-0238">DNA-binding</keyword>
<accession>A0A1P8MZJ2</accession>
<dbReference type="InterPro" id="IPR036388">
    <property type="entry name" value="WH-like_DNA-bd_sf"/>
</dbReference>
<reference evidence="5 6" key="1">
    <citation type="submission" date="2017-01" db="EMBL/GenBank/DDBJ databases">
        <title>Complete genome of Tateyamaria omphalii DOK1-4 isolated from seawater in Dokdo.</title>
        <authorList>
            <person name="Kim J.H."/>
            <person name="Chi W.-J."/>
        </authorList>
    </citation>
    <scope>NUCLEOTIDE SEQUENCE [LARGE SCALE GENOMIC DNA]</scope>
    <source>
        <strain evidence="5 6">DOK1-4</strain>
    </source>
</reference>
<evidence type="ECO:0000259" key="4">
    <source>
        <dbReference type="PROSITE" id="PS50110"/>
    </source>
</evidence>
<keyword evidence="6" id="KW-1185">Reference proteome</keyword>
<dbReference type="InterPro" id="IPR011006">
    <property type="entry name" value="CheY-like_superfamily"/>
</dbReference>
<evidence type="ECO:0000313" key="5">
    <source>
        <dbReference type="EMBL" id="APX13481.1"/>
    </source>
</evidence>
<dbReference type="STRING" id="299262.BWR18_18700"/>
<dbReference type="SMART" id="SM00421">
    <property type="entry name" value="HTH_LUXR"/>
    <property type="match status" value="1"/>
</dbReference>
<dbReference type="AlphaFoldDB" id="A0A1P8MZJ2"/>
<protein>
    <submittedName>
        <fullName evidence="5">DNA-binding response regulator</fullName>
    </submittedName>
</protein>
<feature type="domain" description="HTH luxR-type" evidence="3">
    <location>
        <begin position="230"/>
        <end position="295"/>
    </location>
</feature>
<dbReference type="GO" id="GO:0006355">
    <property type="term" value="P:regulation of DNA-templated transcription"/>
    <property type="evidence" value="ECO:0007669"/>
    <property type="project" value="InterPro"/>
</dbReference>
<dbReference type="InterPro" id="IPR039420">
    <property type="entry name" value="WalR-like"/>
</dbReference>
<dbReference type="PRINTS" id="PR00038">
    <property type="entry name" value="HTHLUXR"/>
</dbReference>
<dbReference type="SUPFAM" id="SSF46894">
    <property type="entry name" value="C-terminal effector domain of the bipartite response regulators"/>
    <property type="match status" value="1"/>
</dbReference>
<dbReference type="Gene3D" id="1.10.10.10">
    <property type="entry name" value="Winged helix-like DNA-binding domain superfamily/Winged helix DNA-binding domain"/>
    <property type="match status" value="1"/>
</dbReference>
<dbReference type="InterPro" id="IPR016032">
    <property type="entry name" value="Sig_transdc_resp-reg_C-effctor"/>
</dbReference>
<evidence type="ECO:0000313" key="6">
    <source>
        <dbReference type="Proteomes" id="UP000186336"/>
    </source>
</evidence>
<dbReference type="Gene3D" id="3.40.50.2300">
    <property type="match status" value="1"/>
</dbReference>
<dbReference type="Pfam" id="PF00196">
    <property type="entry name" value="GerE"/>
    <property type="match status" value="1"/>
</dbReference>
<gene>
    <name evidence="5" type="ORF">BWR18_18700</name>
</gene>
<dbReference type="SUPFAM" id="SSF52172">
    <property type="entry name" value="CheY-like"/>
    <property type="match status" value="1"/>
</dbReference>
<evidence type="ECO:0000256" key="1">
    <source>
        <dbReference type="ARBA" id="ARBA00023125"/>
    </source>
</evidence>
<dbReference type="CDD" id="cd06170">
    <property type="entry name" value="LuxR_C_like"/>
    <property type="match status" value="1"/>
</dbReference>
<proteinExistence type="predicted"/>
<dbReference type="RefSeq" id="WP_076629914.1">
    <property type="nucleotide sequence ID" value="NZ_CP019312.1"/>
</dbReference>
<feature type="domain" description="Response regulatory" evidence="4">
    <location>
        <begin position="11"/>
        <end position="127"/>
    </location>
</feature>
<dbReference type="Pfam" id="PF00072">
    <property type="entry name" value="Response_reg"/>
    <property type="match status" value="1"/>
</dbReference>
<dbReference type="InterPro" id="IPR000792">
    <property type="entry name" value="Tscrpt_reg_LuxR_C"/>
</dbReference>
<dbReference type="EMBL" id="CP019312">
    <property type="protein sequence ID" value="APX13481.1"/>
    <property type="molecule type" value="Genomic_DNA"/>
</dbReference>
<sequence length="299" mass="32852">MKTLETGDKSIALVVDDNPDSLGMVSSALEAQGMTVLVARDGYSAIKLTHRVQPDVILMDAIMPDIDGFETCRVLKTGPNPTLAPIIFMTGLCDQEHVVKGLQAGGVDYITKPVVIEEMIARLSTHVVNSRMLQSAREAIDAFERPVLAFDENAQFAWGSKSALDLLKETEFALDEPAFQTWLLGCVVRPVSDINPHVSESIAAHFMGLSATREILVKLAMQNDARREDRLQTAFNLTAREAEVLYWLTLGKTNRDISAILSLSARTVNKHLEQVFQKMGVDNRTSAAVLADRQLSSRG</sequence>
<dbReference type="GO" id="GO:0003677">
    <property type="term" value="F:DNA binding"/>
    <property type="evidence" value="ECO:0007669"/>
    <property type="project" value="UniProtKB-KW"/>
</dbReference>